<evidence type="ECO:0000313" key="2">
    <source>
        <dbReference type="EMBL" id="JAD23847.1"/>
    </source>
</evidence>
<proteinExistence type="predicted"/>
<reference evidence="2" key="2">
    <citation type="journal article" date="2015" name="Data Brief">
        <title>Shoot transcriptome of the giant reed, Arundo donax.</title>
        <authorList>
            <person name="Barrero R.A."/>
            <person name="Guerrero F.D."/>
            <person name="Moolhuijzen P."/>
            <person name="Goolsby J.A."/>
            <person name="Tidwell J."/>
            <person name="Bellgard S.E."/>
            <person name="Bellgard M.I."/>
        </authorList>
    </citation>
    <scope>NUCLEOTIDE SEQUENCE</scope>
    <source>
        <tissue evidence="2">Shoot tissue taken approximately 20 cm above the soil surface</tissue>
    </source>
</reference>
<evidence type="ECO:0000256" key="1">
    <source>
        <dbReference type="SAM" id="MobiDB-lite"/>
    </source>
</evidence>
<dbReference type="EMBL" id="GBRH01274048">
    <property type="protein sequence ID" value="JAD23847.1"/>
    <property type="molecule type" value="Transcribed_RNA"/>
</dbReference>
<feature type="region of interest" description="Disordered" evidence="1">
    <location>
        <begin position="1"/>
        <end position="200"/>
    </location>
</feature>
<name>A0A0A8YMP2_ARUDO</name>
<dbReference type="AlphaFoldDB" id="A0A0A8YMP2"/>
<feature type="compositionally biased region" description="Gly residues" evidence="1">
    <location>
        <begin position="177"/>
        <end position="187"/>
    </location>
</feature>
<accession>A0A0A8YMP2</accession>
<sequence>MPSSPSSEERLPPEPAPPDPATPHDSEAAGFTAELVVRRICEKGPRHPLRPLTVAAAMPRPPPAPPLEAAPEISSPRRSLHPGATPAARPPHLPEWKKGREAAETAAPLDLRRPPTAGRTSKSTARPASPLLQLSALCRPPRSPSTAGVRLRQHHHGHHRREAGVQRGARPWEEMGKGGAVVVGREGGSPPPRRGRPTRA</sequence>
<feature type="compositionally biased region" description="Pro residues" evidence="1">
    <location>
        <begin position="59"/>
        <end position="68"/>
    </location>
</feature>
<protein>
    <submittedName>
        <fullName evidence="2">Uncharacterized protein</fullName>
    </submittedName>
</protein>
<organism evidence="2">
    <name type="scientific">Arundo donax</name>
    <name type="common">Giant reed</name>
    <name type="synonym">Donax arundinaceus</name>
    <dbReference type="NCBI Taxonomy" id="35708"/>
    <lineage>
        <taxon>Eukaryota</taxon>
        <taxon>Viridiplantae</taxon>
        <taxon>Streptophyta</taxon>
        <taxon>Embryophyta</taxon>
        <taxon>Tracheophyta</taxon>
        <taxon>Spermatophyta</taxon>
        <taxon>Magnoliopsida</taxon>
        <taxon>Liliopsida</taxon>
        <taxon>Poales</taxon>
        <taxon>Poaceae</taxon>
        <taxon>PACMAD clade</taxon>
        <taxon>Arundinoideae</taxon>
        <taxon>Arundineae</taxon>
        <taxon>Arundo</taxon>
    </lineage>
</organism>
<feature type="compositionally biased region" description="Basic residues" evidence="1">
    <location>
        <begin position="151"/>
        <end position="161"/>
    </location>
</feature>
<feature type="compositionally biased region" description="Basic and acidic residues" evidence="1">
    <location>
        <begin position="36"/>
        <end position="45"/>
    </location>
</feature>
<feature type="compositionally biased region" description="Basic and acidic residues" evidence="1">
    <location>
        <begin position="92"/>
        <end position="103"/>
    </location>
</feature>
<reference evidence="2" key="1">
    <citation type="submission" date="2014-09" db="EMBL/GenBank/DDBJ databases">
        <authorList>
            <person name="Magalhaes I.L.F."/>
            <person name="Oliveira U."/>
            <person name="Santos F.R."/>
            <person name="Vidigal T.H.D.A."/>
            <person name="Brescovit A.D."/>
            <person name="Santos A.J."/>
        </authorList>
    </citation>
    <scope>NUCLEOTIDE SEQUENCE</scope>
    <source>
        <tissue evidence="2">Shoot tissue taken approximately 20 cm above the soil surface</tissue>
    </source>
</reference>